<evidence type="ECO:0000313" key="3">
    <source>
        <dbReference type="Proteomes" id="UP000515123"/>
    </source>
</evidence>
<feature type="transmembrane region" description="Helical" evidence="2">
    <location>
        <begin position="72"/>
        <end position="94"/>
    </location>
</feature>
<feature type="compositionally biased region" description="Pro residues" evidence="1">
    <location>
        <begin position="1"/>
        <end position="20"/>
    </location>
</feature>
<evidence type="ECO:0000256" key="2">
    <source>
        <dbReference type="SAM" id="Phobius"/>
    </source>
</evidence>
<feature type="region of interest" description="Disordered" evidence="1">
    <location>
        <begin position="1"/>
        <end position="67"/>
    </location>
</feature>
<keyword evidence="2" id="KW-0472">Membrane</keyword>
<organism evidence="3 4">
    <name type="scientific">Ananas comosus</name>
    <name type="common">Pineapple</name>
    <name type="synonym">Ananas ananas</name>
    <dbReference type="NCBI Taxonomy" id="4615"/>
    <lineage>
        <taxon>Eukaryota</taxon>
        <taxon>Viridiplantae</taxon>
        <taxon>Streptophyta</taxon>
        <taxon>Embryophyta</taxon>
        <taxon>Tracheophyta</taxon>
        <taxon>Spermatophyta</taxon>
        <taxon>Magnoliopsida</taxon>
        <taxon>Liliopsida</taxon>
        <taxon>Poales</taxon>
        <taxon>Bromeliaceae</taxon>
        <taxon>Bromelioideae</taxon>
        <taxon>Ananas</taxon>
    </lineage>
</organism>
<keyword evidence="2" id="KW-0812">Transmembrane</keyword>
<evidence type="ECO:0000313" key="4">
    <source>
        <dbReference type="RefSeq" id="XP_020086910.1"/>
    </source>
</evidence>
<proteinExistence type="predicted"/>
<keyword evidence="2" id="KW-1133">Transmembrane helix</keyword>
<dbReference type="AlphaFoldDB" id="A0A6P5F0L4"/>
<reference evidence="4" key="2">
    <citation type="submission" date="2025-08" db="UniProtKB">
        <authorList>
            <consortium name="RefSeq"/>
        </authorList>
    </citation>
    <scope>IDENTIFICATION</scope>
    <source>
        <tissue evidence="4">Leaf</tissue>
    </source>
</reference>
<evidence type="ECO:0000256" key="1">
    <source>
        <dbReference type="SAM" id="MobiDB-lite"/>
    </source>
</evidence>
<dbReference type="GeneID" id="109709215"/>
<dbReference type="RefSeq" id="XP_020086910.1">
    <property type="nucleotide sequence ID" value="XM_020231321.1"/>
</dbReference>
<dbReference type="OrthoDB" id="682251at2759"/>
<dbReference type="PANTHER" id="PTHR33825">
    <property type="entry name" value="CHITINASE-LIKE PROTEIN"/>
    <property type="match status" value="1"/>
</dbReference>
<reference evidence="3" key="1">
    <citation type="journal article" date="2015" name="Nat. Genet.">
        <title>The pineapple genome and the evolution of CAM photosynthesis.</title>
        <authorList>
            <person name="Ming R."/>
            <person name="VanBuren R."/>
            <person name="Wai C.M."/>
            <person name="Tang H."/>
            <person name="Schatz M.C."/>
            <person name="Bowers J.E."/>
            <person name="Lyons E."/>
            <person name="Wang M.L."/>
            <person name="Chen J."/>
            <person name="Biggers E."/>
            <person name="Zhang J."/>
            <person name="Huang L."/>
            <person name="Zhang L."/>
            <person name="Miao W."/>
            <person name="Zhang J."/>
            <person name="Ye Z."/>
            <person name="Miao C."/>
            <person name="Lin Z."/>
            <person name="Wang H."/>
            <person name="Zhou H."/>
            <person name="Yim W.C."/>
            <person name="Priest H.D."/>
            <person name="Zheng C."/>
            <person name="Woodhouse M."/>
            <person name="Edger P.P."/>
            <person name="Guyot R."/>
            <person name="Guo H.B."/>
            <person name="Guo H."/>
            <person name="Zheng G."/>
            <person name="Singh R."/>
            <person name="Sharma A."/>
            <person name="Min X."/>
            <person name="Zheng Y."/>
            <person name="Lee H."/>
            <person name="Gurtowski J."/>
            <person name="Sedlazeck F.J."/>
            <person name="Harkess A."/>
            <person name="McKain M.R."/>
            <person name="Liao Z."/>
            <person name="Fang J."/>
            <person name="Liu J."/>
            <person name="Zhang X."/>
            <person name="Zhang Q."/>
            <person name="Hu W."/>
            <person name="Qin Y."/>
            <person name="Wang K."/>
            <person name="Chen L.Y."/>
            <person name="Shirley N."/>
            <person name="Lin Y.R."/>
            <person name="Liu L.Y."/>
            <person name="Hernandez A.G."/>
            <person name="Wright C.L."/>
            <person name="Bulone V."/>
            <person name="Tuskan G.A."/>
            <person name="Heath K."/>
            <person name="Zee F."/>
            <person name="Moore P.H."/>
            <person name="Sunkar R."/>
            <person name="Leebens-Mack J.H."/>
            <person name="Mockler T."/>
            <person name="Bennetzen J.L."/>
            <person name="Freeling M."/>
            <person name="Sankoff D."/>
            <person name="Paterson A.H."/>
            <person name="Zhu X."/>
            <person name="Yang X."/>
            <person name="Smith J.A."/>
            <person name="Cushman J.C."/>
            <person name="Paull R.E."/>
            <person name="Yu Q."/>
        </authorList>
    </citation>
    <scope>NUCLEOTIDE SEQUENCE [LARGE SCALE GENOMIC DNA]</scope>
    <source>
        <strain evidence="3">cv. F153</strain>
    </source>
</reference>
<dbReference type="Proteomes" id="UP000515123">
    <property type="component" value="Linkage group 4"/>
</dbReference>
<protein>
    <submittedName>
        <fullName evidence="4">Uncharacterized protein LOC109709215</fullName>
    </submittedName>
</protein>
<name>A0A6P5F0L4_ANACO</name>
<keyword evidence="3" id="KW-1185">Reference proteome</keyword>
<dbReference type="PANTHER" id="PTHR33825:SF4">
    <property type="entry name" value="OS05G0137600 PROTEIN"/>
    <property type="match status" value="1"/>
</dbReference>
<sequence>MLVLSSPPPSTPPPTPPRPANSPVSARFSPGLRRGSAVPPPQRRSAPLLSLSCPPPVSAQNDLGSRRSDSEIGLVSLLFVLSVVLGSFFSLAVISLPALSALKRLAVSADKLSEVVSEEVPGTLFSLKLPSLEINDLTSQLNNLR</sequence>
<accession>A0A6P5F0L4</accession>
<gene>
    <name evidence="4" type="primary">LOC109709215</name>
</gene>